<gene>
    <name evidence="1" type="primary">wzy</name>
</gene>
<protein>
    <submittedName>
        <fullName evidence="1">Wzy</fullName>
    </submittedName>
</protein>
<sequence length="354" mass="41721">MLYFAIALMMLFFSVILEQFRNINLKLITYISLVFVLVLFAGLRGNIEPDYLNYKDIYDNAKMDINIGVEPAFFYFNKFVVYWGGNFQWVILLMALFSITLKINFFLNNSKNFAFSILIYYCSMFFLYDFIAIRQALAMAFFMISIPYLIERKFFPYLCFVALASLVHISALVLLPLFFFIHYSYNKVFLYSILGLCTLITVLQTDIQLVSVVLNYLSLPGFASDKLDIYAKEDVYAALSLRQLLLGFVFIFFFSKKDDKMIQVLLNIYILGIVIGTLLNEIPQLSFRLKAYFLWSESVLVVFYIYKIFKNYSLLRVFIYLVLASLYIYSLYNYLDILSQRHIGFIYPYKLFFE</sequence>
<reference evidence="1" key="2">
    <citation type="journal article" date="2017" name="Int. J. Biol. Macromol.">
        <title>Acinetobacter baumannii K11 and K83 capsular polysaccharides have the same 6-deoxy-l-talose-containing pentasaccharide K units but different linkages between the K units.</title>
        <authorList>
            <person name="Kenyon J.J."/>
            <person name="Shashkov A.S."/>
            <person name="Senchenkova S.N."/>
            <person name="Shneider M.M."/>
            <person name="Liu B."/>
            <person name="Popova A.V."/>
            <person name="Arbatsky N.P."/>
            <person name="Miroshnikov K.A."/>
            <person name="Wang L."/>
            <person name="Knirel Y.A."/>
            <person name="Hall R.M."/>
        </authorList>
    </citation>
    <scope>NUCLEOTIDE SEQUENCE</scope>
    <source>
        <strain evidence="1">LUH5545</strain>
    </source>
</reference>
<proteinExistence type="predicted"/>
<reference evidence="1" key="1">
    <citation type="journal article" date="2013" name="PLoS ONE">
        <title>Diversity in the major polysaccharide antigen of Acinetobacter baumannii assessed by DNA sequencing, and development of a molecular serotyping scheme.</title>
        <authorList>
            <person name="Hu D."/>
            <person name="Liu B."/>
            <person name="Dijkshoorn L."/>
            <person name="Wang L."/>
            <person name="Reeves P.R."/>
        </authorList>
    </citation>
    <scope>NUCLEOTIDE SEQUENCE</scope>
    <source>
        <strain evidence="1">LUH5545</strain>
    </source>
</reference>
<evidence type="ECO:0000313" key="1">
    <source>
        <dbReference type="EMBL" id="AHB32462.1"/>
    </source>
</evidence>
<dbReference type="InterPro" id="IPR049458">
    <property type="entry name" value="EpsG-like"/>
</dbReference>
<dbReference type="EMBL" id="KC526904">
    <property type="protein sequence ID" value="AHB32462.1"/>
    <property type="molecule type" value="Genomic_DNA"/>
</dbReference>
<dbReference type="RefSeq" id="WP_000965187.1">
    <property type="nucleotide sequence ID" value="NZ_CAUZGK010000019.1"/>
</dbReference>
<name>V5RBK5_ACIBA</name>
<dbReference type="AlphaFoldDB" id="V5RBK5"/>
<dbReference type="Pfam" id="PF14897">
    <property type="entry name" value="EpsG"/>
    <property type="match status" value="1"/>
</dbReference>
<accession>V5RBK5</accession>
<organism evidence="1">
    <name type="scientific">Acinetobacter baumannii</name>
    <dbReference type="NCBI Taxonomy" id="470"/>
    <lineage>
        <taxon>Bacteria</taxon>
        <taxon>Pseudomonadati</taxon>
        <taxon>Pseudomonadota</taxon>
        <taxon>Gammaproteobacteria</taxon>
        <taxon>Moraxellales</taxon>
        <taxon>Moraxellaceae</taxon>
        <taxon>Acinetobacter</taxon>
        <taxon>Acinetobacter calcoaceticus/baumannii complex</taxon>
    </lineage>
</organism>